<reference evidence="7" key="1">
    <citation type="journal article" date="2016" name="Nature">
        <title>The genome of the seagrass Zostera marina reveals angiosperm adaptation to the sea.</title>
        <authorList>
            <person name="Olsen J.L."/>
            <person name="Rouze P."/>
            <person name="Verhelst B."/>
            <person name="Lin Y.-C."/>
            <person name="Bayer T."/>
            <person name="Collen J."/>
            <person name="Dattolo E."/>
            <person name="De Paoli E."/>
            <person name="Dittami S."/>
            <person name="Maumus F."/>
            <person name="Michel G."/>
            <person name="Kersting A."/>
            <person name="Lauritano C."/>
            <person name="Lohaus R."/>
            <person name="Toepel M."/>
            <person name="Tonon T."/>
            <person name="Vanneste K."/>
            <person name="Amirebrahimi M."/>
            <person name="Brakel J."/>
            <person name="Bostroem C."/>
            <person name="Chovatia M."/>
            <person name="Grimwood J."/>
            <person name="Jenkins J.W."/>
            <person name="Jueterbock A."/>
            <person name="Mraz A."/>
            <person name="Stam W.T."/>
            <person name="Tice H."/>
            <person name="Bornberg-Bauer E."/>
            <person name="Green P.J."/>
            <person name="Pearson G.A."/>
            <person name="Procaccini G."/>
            <person name="Duarte C.M."/>
            <person name="Schmutz J."/>
            <person name="Reusch T.B.H."/>
            <person name="Van de Peer Y."/>
        </authorList>
    </citation>
    <scope>NUCLEOTIDE SEQUENCE [LARGE SCALE GENOMIC DNA]</scope>
    <source>
        <strain evidence="7">cv. Finnish</strain>
    </source>
</reference>
<dbReference type="STRING" id="29655.A0A0K9PWE1"/>
<name>A0A0K9PWE1_ZOSMR</name>
<organism evidence="6 7">
    <name type="scientific">Zostera marina</name>
    <name type="common">Eelgrass</name>
    <dbReference type="NCBI Taxonomy" id="29655"/>
    <lineage>
        <taxon>Eukaryota</taxon>
        <taxon>Viridiplantae</taxon>
        <taxon>Streptophyta</taxon>
        <taxon>Embryophyta</taxon>
        <taxon>Tracheophyta</taxon>
        <taxon>Spermatophyta</taxon>
        <taxon>Magnoliopsida</taxon>
        <taxon>Liliopsida</taxon>
        <taxon>Zosteraceae</taxon>
        <taxon>Zostera</taxon>
    </lineage>
</organism>
<comment type="caution">
    <text evidence="6">The sequence shown here is derived from an EMBL/GenBank/DDBJ whole genome shotgun (WGS) entry which is preliminary data.</text>
</comment>
<comment type="subcellular location">
    <subcellularLocation>
        <location evidence="4">Secreted</location>
        <location evidence="4">Extracellular space</location>
        <location evidence="4">Apoplast</location>
    </subcellularLocation>
</comment>
<evidence type="ECO:0000256" key="3">
    <source>
        <dbReference type="ARBA" id="ARBA00022525"/>
    </source>
</evidence>
<feature type="transmembrane region" description="Helical" evidence="5">
    <location>
        <begin position="221"/>
        <end position="238"/>
    </location>
</feature>
<feature type="signal peptide" evidence="4">
    <location>
        <begin position="1"/>
        <end position="34"/>
    </location>
</feature>
<dbReference type="OrthoDB" id="1864232at2759"/>
<dbReference type="PANTHER" id="PTHR21495">
    <property type="entry name" value="NUCLEOPORIN-RELATED"/>
    <property type="match status" value="1"/>
</dbReference>
<protein>
    <recommendedName>
        <fullName evidence="4">Dirigent protein</fullName>
    </recommendedName>
</protein>
<dbReference type="AlphaFoldDB" id="A0A0K9PWE1"/>
<evidence type="ECO:0000256" key="1">
    <source>
        <dbReference type="ARBA" id="ARBA00010746"/>
    </source>
</evidence>
<dbReference type="InterPro" id="IPR004265">
    <property type="entry name" value="Dirigent"/>
</dbReference>
<evidence type="ECO:0000256" key="5">
    <source>
        <dbReference type="SAM" id="Phobius"/>
    </source>
</evidence>
<dbReference type="EMBL" id="LFYR01000585">
    <property type="protein sequence ID" value="KMZ73249.1"/>
    <property type="molecule type" value="Genomic_DNA"/>
</dbReference>
<keyword evidence="5" id="KW-1133">Transmembrane helix</keyword>
<comment type="subunit">
    <text evidence="2 4">Homodimer.</text>
</comment>
<keyword evidence="3 4" id="KW-0964">Secreted</keyword>
<gene>
    <name evidence="6" type="ORF">ZOSMA_14G00100</name>
</gene>
<dbReference type="Pfam" id="PF03018">
    <property type="entry name" value="Dirigent"/>
    <property type="match status" value="1"/>
</dbReference>
<dbReference type="GO" id="GO:0009699">
    <property type="term" value="P:phenylpropanoid biosynthetic process"/>
    <property type="evidence" value="ECO:0007669"/>
    <property type="project" value="UniProtKB-ARBA"/>
</dbReference>
<comment type="function">
    <text evidence="4">Dirigent proteins impart stereoselectivity on the phenoxy radical-coupling reaction, yielding optically active lignans from two molecules of coniferyl alcohol in the biosynthesis of lignans, flavonolignans, and alkaloids and thus plays a central role in plant secondary metabolism.</text>
</comment>
<keyword evidence="4" id="KW-0732">Signal</keyword>
<dbReference type="Proteomes" id="UP000036987">
    <property type="component" value="Unassembled WGS sequence"/>
</dbReference>
<proteinExistence type="inferred from homology"/>
<keyword evidence="4" id="KW-0052">Apoplast</keyword>
<dbReference type="GO" id="GO:0048046">
    <property type="term" value="C:apoplast"/>
    <property type="evidence" value="ECO:0007669"/>
    <property type="project" value="UniProtKB-SubCell"/>
</dbReference>
<dbReference type="Gene3D" id="2.40.480.10">
    <property type="entry name" value="Allene oxide cyclase-like"/>
    <property type="match status" value="1"/>
</dbReference>
<dbReference type="OMA" id="WASASME"/>
<sequence length="239" mass="25140">MACCPLPSLFTSVVSVKMLFAFLFLFASAAVVNGQKSDLEFEMGPEKQTHMHFFFHHIVSGPNPTSIKIPTTLSTNTTTSSFGGLLIIDDALTVSSDSTSKPVGRAEGLWASASMEVPASLTTINLRFTDGDFKDSTLAIFGRSSVAEKEWELPVVGGTGKLRWAQGYASAKLDNYDSVTGNSVVEYDVHVTHGSNSHIANSGSGSSPGSIGPASSGSGSTLVKLGFLCGFVIMLLIFG</sequence>
<comment type="similarity">
    <text evidence="1 4">Belongs to the plant dirigent protein family.</text>
</comment>
<keyword evidence="5" id="KW-0472">Membrane</keyword>
<dbReference type="InterPro" id="IPR044859">
    <property type="entry name" value="Allene_oxi_cyc_Dirigent"/>
</dbReference>
<accession>A0A0K9PWE1</accession>
<keyword evidence="7" id="KW-1185">Reference proteome</keyword>
<keyword evidence="5" id="KW-0812">Transmembrane</keyword>
<evidence type="ECO:0000256" key="2">
    <source>
        <dbReference type="ARBA" id="ARBA00011738"/>
    </source>
</evidence>
<evidence type="ECO:0000256" key="4">
    <source>
        <dbReference type="RuleBase" id="RU363099"/>
    </source>
</evidence>
<feature type="chain" id="PRO_5005528080" description="Dirigent protein" evidence="4">
    <location>
        <begin position="35"/>
        <end position="239"/>
    </location>
</feature>
<evidence type="ECO:0000313" key="7">
    <source>
        <dbReference type="Proteomes" id="UP000036987"/>
    </source>
</evidence>
<evidence type="ECO:0000313" key="6">
    <source>
        <dbReference type="EMBL" id="KMZ73249.1"/>
    </source>
</evidence>